<dbReference type="OrthoDB" id="159229at2759"/>
<dbReference type="EC" id="1.15.1.1" evidence="4"/>
<dbReference type="FunFam" id="2.60.40.200:FF:000007">
    <property type="entry name" value="Cell surface Cu-only superoxide dismutase 5"/>
    <property type="match status" value="1"/>
</dbReference>
<keyword evidence="5" id="KW-0964">Secreted</keyword>
<dbReference type="InterPro" id="IPR036423">
    <property type="entry name" value="SOD-like_Cu/Zn_dom_sf"/>
</dbReference>
<dbReference type="Proteomes" id="UP000308768">
    <property type="component" value="Unassembled WGS sequence"/>
</dbReference>
<keyword evidence="9" id="KW-0732">Signal</keyword>
<organism evidence="10 11">
    <name type="scientific">Cryomyces minteri</name>
    <dbReference type="NCBI Taxonomy" id="331657"/>
    <lineage>
        <taxon>Eukaryota</taxon>
        <taxon>Fungi</taxon>
        <taxon>Dikarya</taxon>
        <taxon>Ascomycota</taxon>
        <taxon>Pezizomycotina</taxon>
        <taxon>Dothideomycetes</taxon>
        <taxon>Dothideomycetes incertae sedis</taxon>
        <taxon>Cryomyces</taxon>
    </lineage>
</organism>
<sequence length="257" mass="26303">MRVPSILAAFVTGGLVLVGAQSSTDLFGDAAVTRNNPIGEVYIATLPDSTITAVRGQVIATAAEDGIGVAFVVTFSGLPTSGGPFIYHVHDQPVPTSGNCTGALAHLDPYIRGETPPCDATQPATCQVGDLSGKHGKINETTFMASYKDLYTSTVPTIGAFLGNRSIVIHYANKTRISCANFTASYVFPFVATPPSNTSANGTYSPQCNCTSPSAPRGNGTYVSSNGTLVANETTSSVAVAPSVTGESEPSQASGGT</sequence>
<proteinExistence type="inferred from homology"/>
<keyword evidence="6" id="KW-0049">Antioxidant</keyword>
<evidence type="ECO:0000256" key="7">
    <source>
        <dbReference type="ARBA" id="ARBA00049204"/>
    </source>
</evidence>
<comment type="subcellular location">
    <subcellularLocation>
        <location evidence="1">Cell envelope</location>
    </subcellularLocation>
    <subcellularLocation>
        <location evidence="2">Secreted</location>
    </subcellularLocation>
</comment>
<evidence type="ECO:0000256" key="4">
    <source>
        <dbReference type="ARBA" id="ARBA00012682"/>
    </source>
</evidence>
<evidence type="ECO:0000256" key="5">
    <source>
        <dbReference type="ARBA" id="ARBA00022525"/>
    </source>
</evidence>
<evidence type="ECO:0000256" key="3">
    <source>
        <dbReference type="ARBA" id="ARBA00010457"/>
    </source>
</evidence>
<feature type="region of interest" description="Disordered" evidence="8">
    <location>
        <begin position="237"/>
        <end position="257"/>
    </location>
</feature>
<dbReference type="GO" id="GO:0005576">
    <property type="term" value="C:extracellular region"/>
    <property type="evidence" value="ECO:0007669"/>
    <property type="project" value="UniProtKB-SubCell"/>
</dbReference>
<feature type="signal peptide" evidence="9">
    <location>
        <begin position="1"/>
        <end position="20"/>
    </location>
</feature>
<feature type="chain" id="PRO_5020436140" description="superoxide dismutase" evidence="9">
    <location>
        <begin position="21"/>
        <end position="257"/>
    </location>
</feature>
<name>A0A4U0Y031_9PEZI</name>
<comment type="caution">
    <text evidence="10">The sequence shown here is derived from an EMBL/GenBank/DDBJ whole genome shotgun (WGS) entry which is preliminary data.</text>
</comment>
<evidence type="ECO:0000313" key="10">
    <source>
        <dbReference type="EMBL" id="TKA80835.1"/>
    </source>
</evidence>
<dbReference type="GO" id="GO:0004784">
    <property type="term" value="F:superoxide dismutase activity"/>
    <property type="evidence" value="ECO:0007669"/>
    <property type="project" value="UniProtKB-EC"/>
</dbReference>
<dbReference type="STRING" id="331657.A0A4U0Y031"/>
<protein>
    <recommendedName>
        <fullName evidence="4">superoxide dismutase</fullName>
        <ecNumber evidence="4">1.15.1.1</ecNumber>
    </recommendedName>
</protein>
<comment type="catalytic activity">
    <reaction evidence="7">
        <text>2 superoxide + 2 H(+) = H2O2 + O2</text>
        <dbReference type="Rhea" id="RHEA:20696"/>
        <dbReference type="ChEBI" id="CHEBI:15378"/>
        <dbReference type="ChEBI" id="CHEBI:15379"/>
        <dbReference type="ChEBI" id="CHEBI:16240"/>
        <dbReference type="ChEBI" id="CHEBI:18421"/>
        <dbReference type="EC" id="1.15.1.1"/>
    </reaction>
</comment>
<gene>
    <name evidence="10" type="ORF">B0A49_04446</name>
</gene>
<dbReference type="Gene3D" id="2.60.40.200">
    <property type="entry name" value="Superoxide dismutase, copper/zinc binding domain"/>
    <property type="match status" value="1"/>
</dbReference>
<evidence type="ECO:0000256" key="6">
    <source>
        <dbReference type="ARBA" id="ARBA00022862"/>
    </source>
</evidence>
<evidence type="ECO:0000256" key="1">
    <source>
        <dbReference type="ARBA" id="ARBA00004196"/>
    </source>
</evidence>
<dbReference type="GO" id="GO:0046872">
    <property type="term" value="F:metal ion binding"/>
    <property type="evidence" value="ECO:0007669"/>
    <property type="project" value="InterPro"/>
</dbReference>
<comment type="similarity">
    <text evidence="3">Belongs to the Cu-Zn superoxide dismutase family.</text>
</comment>
<dbReference type="AlphaFoldDB" id="A0A4U0Y031"/>
<reference evidence="10 11" key="1">
    <citation type="submission" date="2017-03" db="EMBL/GenBank/DDBJ databases">
        <title>Genomes of endolithic fungi from Antarctica.</title>
        <authorList>
            <person name="Coleine C."/>
            <person name="Masonjones S."/>
            <person name="Stajich J.E."/>
        </authorList>
    </citation>
    <scope>NUCLEOTIDE SEQUENCE [LARGE SCALE GENOMIC DNA]</scope>
    <source>
        <strain evidence="10 11">CCFEE 5187</strain>
    </source>
</reference>
<evidence type="ECO:0000256" key="2">
    <source>
        <dbReference type="ARBA" id="ARBA00004613"/>
    </source>
</evidence>
<accession>A0A4U0Y031</accession>
<evidence type="ECO:0000256" key="9">
    <source>
        <dbReference type="SAM" id="SignalP"/>
    </source>
</evidence>
<feature type="compositionally biased region" description="Polar residues" evidence="8">
    <location>
        <begin position="245"/>
        <end position="257"/>
    </location>
</feature>
<dbReference type="EMBL" id="NAJN01000044">
    <property type="protein sequence ID" value="TKA80835.1"/>
    <property type="molecule type" value="Genomic_DNA"/>
</dbReference>
<evidence type="ECO:0000256" key="8">
    <source>
        <dbReference type="SAM" id="MobiDB-lite"/>
    </source>
</evidence>
<evidence type="ECO:0000313" key="11">
    <source>
        <dbReference type="Proteomes" id="UP000308768"/>
    </source>
</evidence>
<dbReference type="SUPFAM" id="SSF49329">
    <property type="entry name" value="Cu,Zn superoxide dismutase-like"/>
    <property type="match status" value="1"/>
</dbReference>
<keyword evidence="11" id="KW-1185">Reference proteome</keyword>